<sequence>MEEDQEVKHSCKFCSKSFPCGRSLGGHMRSHVTNVSSETEKVSSFNNNNGGDRETGIMGSEGELAMEGMV</sequence>
<dbReference type="AlphaFoldDB" id="A0A0S3RGI0"/>
<dbReference type="SUPFAM" id="SSF57667">
    <property type="entry name" value="beta-beta-alpha zinc fingers"/>
    <property type="match status" value="1"/>
</dbReference>
<keyword evidence="1" id="KW-0862">Zinc</keyword>
<feature type="domain" description="C2H2-type" evidence="3">
    <location>
        <begin position="9"/>
        <end position="36"/>
    </location>
</feature>
<name>A0A0S3RGI0_PHAAN</name>
<dbReference type="EMBL" id="AP015035">
    <property type="protein sequence ID" value="BAT79671.1"/>
    <property type="molecule type" value="Genomic_DNA"/>
</dbReference>
<dbReference type="GO" id="GO:0008270">
    <property type="term" value="F:zinc ion binding"/>
    <property type="evidence" value="ECO:0007669"/>
    <property type="project" value="UniProtKB-KW"/>
</dbReference>
<dbReference type="PANTHER" id="PTHR46869:SF6">
    <property type="entry name" value="C2H2-TYPE DOMAIN-CONTAINING PROTEIN"/>
    <property type="match status" value="1"/>
</dbReference>
<keyword evidence="5" id="KW-1185">Reference proteome</keyword>
<protein>
    <recommendedName>
        <fullName evidence="3">C2H2-type domain-containing protein</fullName>
    </recommendedName>
</protein>
<feature type="region of interest" description="Disordered" evidence="2">
    <location>
        <begin position="25"/>
        <end position="70"/>
    </location>
</feature>
<evidence type="ECO:0000259" key="3">
    <source>
        <dbReference type="PROSITE" id="PS50157"/>
    </source>
</evidence>
<accession>A0A0S3RGI0</accession>
<dbReference type="PROSITE" id="PS50157">
    <property type="entry name" value="ZINC_FINGER_C2H2_2"/>
    <property type="match status" value="1"/>
</dbReference>
<dbReference type="InterPro" id="IPR013087">
    <property type="entry name" value="Znf_C2H2_type"/>
</dbReference>
<keyword evidence="1" id="KW-0479">Metal-binding</keyword>
<evidence type="ECO:0000256" key="1">
    <source>
        <dbReference type="PROSITE-ProRule" id="PRU00042"/>
    </source>
</evidence>
<feature type="compositionally biased region" description="Polar residues" evidence="2">
    <location>
        <begin position="31"/>
        <end position="50"/>
    </location>
</feature>
<keyword evidence="1" id="KW-0863">Zinc-finger</keyword>
<evidence type="ECO:0000313" key="4">
    <source>
        <dbReference type="EMBL" id="BAT79671.1"/>
    </source>
</evidence>
<evidence type="ECO:0000313" key="5">
    <source>
        <dbReference type="Proteomes" id="UP000291084"/>
    </source>
</evidence>
<dbReference type="Gene3D" id="3.30.160.60">
    <property type="entry name" value="Classic Zinc Finger"/>
    <property type="match status" value="1"/>
</dbReference>
<dbReference type="PANTHER" id="PTHR46869">
    <property type="entry name" value="C2H2-LIKE ZINC FINGER PROTEIN"/>
    <property type="match status" value="1"/>
</dbReference>
<proteinExistence type="predicted"/>
<organism evidence="4 5">
    <name type="scientific">Vigna angularis var. angularis</name>
    <dbReference type="NCBI Taxonomy" id="157739"/>
    <lineage>
        <taxon>Eukaryota</taxon>
        <taxon>Viridiplantae</taxon>
        <taxon>Streptophyta</taxon>
        <taxon>Embryophyta</taxon>
        <taxon>Tracheophyta</taxon>
        <taxon>Spermatophyta</taxon>
        <taxon>Magnoliopsida</taxon>
        <taxon>eudicotyledons</taxon>
        <taxon>Gunneridae</taxon>
        <taxon>Pentapetalae</taxon>
        <taxon>rosids</taxon>
        <taxon>fabids</taxon>
        <taxon>Fabales</taxon>
        <taxon>Fabaceae</taxon>
        <taxon>Papilionoideae</taxon>
        <taxon>50 kb inversion clade</taxon>
        <taxon>NPAAA clade</taxon>
        <taxon>indigoferoid/millettioid clade</taxon>
        <taxon>Phaseoleae</taxon>
        <taxon>Vigna</taxon>
    </lineage>
</organism>
<evidence type="ECO:0000256" key="2">
    <source>
        <dbReference type="SAM" id="MobiDB-lite"/>
    </source>
</evidence>
<dbReference type="PROSITE" id="PS00028">
    <property type="entry name" value="ZINC_FINGER_C2H2_1"/>
    <property type="match status" value="1"/>
</dbReference>
<reference evidence="4 5" key="1">
    <citation type="journal article" date="2015" name="Sci. Rep.">
        <title>The power of single molecule real-time sequencing technology in the de novo assembly of a eukaryotic genome.</title>
        <authorList>
            <person name="Sakai H."/>
            <person name="Naito K."/>
            <person name="Ogiso-Tanaka E."/>
            <person name="Takahashi Y."/>
            <person name="Iseki K."/>
            <person name="Muto C."/>
            <person name="Satou K."/>
            <person name="Teruya K."/>
            <person name="Shiroma A."/>
            <person name="Shimoji M."/>
            <person name="Hirano T."/>
            <person name="Itoh T."/>
            <person name="Kaga A."/>
            <person name="Tomooka N."/>
        </authorList>
    </citation>
    <scope>NUCLEOTIDE SEQUENCE [LARGE SCALE GENOMIC DNA]</scope>
    <source>
        <strain evidence="5">cv. Shumari</strain>
    </source>
</reference>
<dbReference type="Pfam" id="PF13912">
    <property type="entry name" value="zf-C2H2_6"/>
    <property type="match status" value="1"/>
</dbReference>
<dbReference type="InterPro" id="IPR036236">
    <property type="entry name" value="Znf_C2H2_sf"/>
</dbReference>
<gene>
    <name evidence="4" type="primary">Vigan.02G259000</name>
    <name evidence="4" type="ORF">VIGAN_02259000</name>
</gene>
<dbReference type="Proteomes" id="UP000291084">
    <property type="component" value="Chromosome 2"/>
</dbReference>